<organism evidence="1 2">
    <name type="scientific">Labrys miyagiensis</name>
    <dbReference type="NCBI Taxonomy" id="346912"/>
    <lineage>
        <taxon>Bacteria</taxon>
        <taxon>Pseudomonadati</taxon>
        <taxon>Pseudomonadota</taxon>
        <taxon>Alphaproteobacteria</taxon>
        <taxon>Hyphomicrobiales</taxon>
        <taxon>Xanthobacteraceae</taxon>
        <taxon>Labrys</taxon>
    </lineage>
</organism>
<reference evidence="2" key="1">
    <citation type="journal article" date="2019" name="Int. J. Syst. Evol. Microbiol.">
        <title>The Global Catalogue of Microorganisms (GCM) 10K type strain sequencing project: providing services to taxonomists for standard genome sequencing and annotation.</title>
        <authorList>
            <consortium name="The Broad Institute Genomics Platform"/>
            <consortium name="The Broad Institute Genome Sequencing Center for Infectious Disease"/>
            <person name="Wu L."/>
            <person name="Ma J."/>
        </authorList>
    </citation>
    <scope>NUCLEOTIDE SEQUENCE [LARGE SCALE GENOMIC DNA]</scope>
    <source>
        <strain evidence="2">NBRC 101365</strain>
    </source>
</reference>
<dbReference type="EMBL" id="BSPC01000038">
    <property type="protein sequence ID" value="GLS20984.1"/>
    <property type="molecule type" value="Genomic_DNA"/>
</dbReference>
<evidence type="ECO:0000313" key="1">
    <source>
        <dbReference type="EMBL" id="GLS20984.1"/>
    </source>
</evidence>
<gene>
    <name evidence="1" type="ORF">GCM10007874_40010</name>
</gene>
<sequence length="62" mass="6735">MPPVPVPVPFPLDEELEFPELEPEPDAPLPPPPLDCAKAAMGNMMQIAQAVVRKNFLVISIS</sequence>
<evidence type="ECO:0000313" key="2">
    <source>
        <dbReference type="Proteomes" id="UP001156882"/>
    </source>
</evidence>
<proteinExistence type="predicted"/>
<name>A0ABQ6CQK5_9HYPH</name>
<comment type="caution">
    <text evidence="1">The sequence shown here is derived from an EMBL/GenBank/DDBJ whole genome shotgun (WGS) entry which is preliminary data.</text>
</comment>
<accession>A0ABQ6CQK5</accession>
<keyword evidence="2" id="KW-1185">Reference proteome</keyword>
<dbReference type="Proteomes" id="UP001156882">
    <property type="component" value="Unassembled WGS sequence"/>
</dbReference>
<protein>
    <submittedName>
        <fullName evidence="1">Uncharacterized protein</fullName>
    </submittedName>
</protein>